<dbReference type="SUPFAM" id="SSF48452">
    <property type="entry name" value="TPR-like"/>
    <property type="match status" value="1"/>
</dbReference>
<dbReference type="SUPFAM" id="SSF46894">
    <property type="entry name" value="C-terminal effector domain of the bipartite response regulators"/>
    <property type="match status" value="1"/>
</dbReference>
<protein>
    <recommendedName>
        <fullName evidence="5">Tetratricopeptide repeat protein</fullName>
    </recommendedName>
</protein>
<feature type="repeat" description="TPR" evidence="1">
    <location>
        <begin position="237"/>
        <end position="270"/>
    </location>
</feature>
<dbReference type="PROSITE" id="PS51257">
    <property type="entry name" value="PROKAR_LIPOPROTEIN"/>
    <property type="match status" value="1"/>
</dbReference>
<accession>A0A1T3INM5</accession>
<dbReference type="Gene3D" id="1.25.40.10">
    <property type="entry name" value="Tetratricopeptide repeat domain"/>
    <property type="match status" value="2"/>
</dbReference>
<evidence type="ECO:0000256" key="1">
    <source>
        <dbReference type="PROSITE-ProRule" id="PRU00339"/>
    </source>
</evidence>
<name>A0A1T3INM5_ELIME</name>
<keyword evidence="1" id="KW-0802">TPR repeat</keyword>
<dbReference type="STRING" id="238.BBD35_10730"/>
<dbReference type="SMART" id="SM00028">
    <property type="entry name" value="TPR"/>
    <property type="match status" value="3"/>
</dbReference>
<proteinExistence type="predicted"/>
<dbReference type="GO" id="GO:0006355">
    <property type="term" value="P:regulation of DNA-templated transcription"/>
    <property type="evidence" value="ECO:0007669"/>
    <property type="project" value="InterPro"/>
</dbReference>
<dbReference type="RefSeq" id="WP_077564295.1">
    <property type="nucleotide sequence ID" value="NZ_CP016378.1"/>
</dbReference>
<dbReference type="GO" id="GO:0003677">
    <property type="term" value="F:DNA binding"/>
    <property type="evidence" value="ECO:0007669"/>
    <property type="project" value="InterPro"/>
</dbReference>
<evidence type="ECO:0000256" key="2">
    <source>
        <dbReference type="SAM" id="Phobius"/>
    </source>
</evidence>
<gene>
    <name evidence="3" type="ORF">BMF97_03570</name>
</gene>
<dbReference type="Proteomes" id="UP000188947">
    <property type="component" value="Unassembled WGS sequence"/>
</dbReference>
<keyword evidence="2" id="KW-1133">Transmembrane helix</keyword>
<evidence type="ECO:0000313" key="4">
    <source>
        <dbReference type="Proteomes" id="UP000188947"/>
    </source>
</evidence>
<sequence>MSGTKMLLLKSSAILFIVFLFVSCQSSSQDKYLKSFDIPLLEQNNKIRLSGDYRNFTVLNTRYYKEAQQKKYEDGKALCYINLAFVNSVSGNSKQALLLLEKAKEILKHSKNKLHIALLNYAYGNLNFFLELYNNALDYNTRALQAIEEFDNPEIKEEYLSEFYIQRGVILFGAANPKDALNNFHKSEKIKKQAYTEGWLSNVYIQLNKPDSAFYYVKEAQKSMLKEKEILHSTTGAAVYFFAGNYYNSTRNYAEAETLYLKALKINTATKNVYSPFFGMAMYNIMADMYKNTNNPEKEDYYKNLYRETKEHFYKEQKEAINLATDKFIADIKRNERQERMKMWLYIGLLGAGGIVLGCYTYFKIRHLKFKKQVLHIKTNKLKERIEGNLFNEVIELAKTNDSHFLSRFQELYPEFIQKLKILNPELETSEITFCAMIKLNFTSKEIANYTFVQHASVQQRKRRIRKRLTIPSDADLYQFFNNL</sequence>
<evidence type="ECO:0008006" key="5">
    <source>
        <dbReference type="Google" id="ProtNLM"/>
    </source>
</evidence>
<dbReference type="EMBL" id="MPOG01000004">
    <property type="protein sequence ID" value="OOH97407.1"/>
    <property type="molecule type" value="Genomic_DNA"/>
</dbReference>
<feature type="transmembrane region" description="Helical" evidence="2">
    <location>
        <begin position="343"/>
        <end position="363"/>
    </location>
</feature>
<dbReference type="AlphaFoldDB" id="A0A1T3INM5"/>
<dbReference type="InterPro" id="IPR016032">
    <property type="entry name" value="Sig_transdc_resp-reg_C-effctor"/>
</dbReference>
<dbReference type="PROSITE" id="PS50005">
    <property type="entry name" value="TPR"/>
    <property type="match status" value="1"/>
</dbReference>
<keyword evidence="2" id="KW-0812">Transmembrane</keyword>
<comment type="caution">
    <text evidence="3">The sequence shown here is derived from an EMBL/GenBank/DDBJ whole genome shotgun (WGS) entry which is preliminary data.</text>
</comment>
<dbReference type="OrthoDB" id="1452766at2"/>
<dbReference type="InterPro" id="IPR019734">
    <property type="entry name" value="TPR_rpt"/>
</dbReference>
<keyword evidence="2" id="KW-0472">Membrane</keyword>
<organism evidence="3 4">
    <name type="scientific">Elizabethkingia meningoseptica</name>
    <name type="common">Chryseobacterium meningosepticum</name>
    <dbReference type="NCBI Taxonomy" id="238"/>
    <lineage>
        <taxon>Bacteria</taxon>
        <taxon>Pseudomonadati</taxon>
        <taxon>Bacteroidota</taxon>
        <taxon>Flavobacteriia</taxon>
        <taxon>Flavobacteriales</taxon>
        <taxon>Weeksellaceae</taxon>
        <taxon>Elizabethkingia</taxon>
    </lineage>
</organism>
<dbReference type="InterPro" id="IPR011990">
    <property type="entry name" value="TPR-like_helical_dom_sf"/>
</dbReference>
<evidence type="ECO:0000313" key="3">
    <source>
        <dbReference type="EMBL" id="OOH97407.1"/>
    </source>
</evidence>
<keyword evidence="4" id="KW-1185">Reference proteome</keyword>
<reference evidence="3 4" key="1">
    <citation type="submission" date="2016-11" db="EMBL/GenBank/DDBJ databases">
        <title>Genome sequence and comparative genomic analysis of clinical strain Elizabethkingia meningoseptica 61421 PRCM.</title>
        <authorList>
            <person name="Wang M."/>
            <person name="Hu S."/>
            <person name="Cao L."/>
            <person name="Jiang T."/>
            <person name="Zhou Y."/>
            <person name="Ming D."/>
        </authorList>
    </citation>
    <scope>NUCLEOTIDE SEQUENCE [LARGE SCALE GENOMIC DNA]</scope>
    <source>
        <strain evidence="3 4">61421 PRCM</strain>
    </source>
</reference>